<sequence length="499" mass="54136">MSFPAVSGILPAKRGCCWSDQALKTTFPQLAEDMACDAVIIGGGIAGLTAALALCEAGKSVAVLEARRVGTQVTGRSTAKITTQHGLIYNHLAEHAGSEIADLYAKANLAGMECIRYWVESYLISCDYQQKGAYSYTLRPERRGELEKEAEAARKFGLTAEVLDRAPLPFATAGALHFPQQAQFNPTRYLEGLAAAITARGGKVYENSRATEFEPSGSWRVSAGTGKVTADHLIMATNSPVKSPVGYSNKLQPRMHIAMAFRPTDLSGVDGMFLGIDEPTHSIRIGQDASGPLLIVLGPRFETGHDRNVAQRFLDLEDWARAHLPVAEAVWRWCNEDYDTVDRMPYVGQPDPAKAPGFHVATGFNAWGITNGTAAGLTISGEICKGERPWGNLYDPTRPVPEDFHKSGDTQSLVETPDAIALGQGAVVVRDNEKYAVWKDDNGDLKVLSAACTHKGCTVTWNNADQTWDCPCHGSIFDRDGSVIHGPARHPLEKREMPK</sequence>
<dbReference type="SUPFAM" id="SSF51905">
    <property type="entry name" value="FAD/NAD(P)-binding domain"/>
    <property type="match status" value="1"/>
</dbReference>
<dbReference type="PROSITE" id="PS51296">
    <property type="entry name" value="RIESKE"/>
    <property type="match status" value="1"/>
</dbReference>
<dbReference type="InterPro" id="IPR036188">
    <property type="entry name" value="FAD/NAD-bd_sf"/>
</dbReference>
<evidence type="ECO:0000256" key="2">
    <source>
        <dbReference type="ARBA" id="ARBA00022723"/>
    </source>
</evidence>
<gene>
    <name evidence="8" type="ORF">SMD27_16320</name>
</gene>
<dbReference type="SUPFAM" id="SSF50022">
    <property type="entry name" value="ISP domain"/>
    <property type="match status" value="1"/>
</dbReference>
<feature type="domain" description="Rieske" evidence="7">
    <location>
        <begin position="412"/>
        <end position="499"/>
    </location>
</feature>
<keyword evidence="4" id="KW-0408">Iron</keyword>
<keyword evidence="6" id="KW-1015">Disulfide bond</keyword>
<evidence type="ECO:0000256" key="5">
    <source>
        <dbReference type="ARBA" id="ARBA00023014"/>
    </source>
</evidence>
<dbReference type="InterPro" id="IPR006076">
    <property type="entry name" value="FAD-dep_OxRdtase"/>
</dbReference>
<keyword evidence="3" id="KW-0560">Oxidoreductase</keyword>
<accession>A0ABU5EDI1</accession>
<dbReference type="Pfam" id="PF00355">
    <property type="entry name" value="Rieske"/>
    <property type="match status" value="1"/>
</dbReference>
<evidence type="ECO:0000256" key="1">
    <source>
        <dbReference type="ARBA" id="ARBA00022714"/>
    </source>
</evidence>
<dbReference type="Proteomes" id="UP001279642">
    <property type="component" value="Unassembled WGS sequence"/>
</dbReference>
<dbReference type="Gene3D" id="2.102.10.10">
    <property type="entry name" value="Rieske [2Fe-2S] iron-sulphur domain"/>
    <property type="match status" value="1"/>
</dbReference>
<keyword evidence="5" id="KW-0411">Iron-sulfur</keyword>
<keyword evidence="1" id="KW-0001">2Fe-2S</keyword>
<organism evidence="8 9">
    <name type="scientific">Dongia soli</name>
    <dbReference type="NCBI Taxonomy" id="600628"/>
    <lineage>
        <taxon>Bacteria</taxon>
        <taxon>Pseudomonadati</taxon>
        <taxon>Pseudomonadota</taxon>
        <taxon>Alphaproteobacteria</taxon>
        <taxon>Rhodospirillales</taxon>
        <taxon>Dongiaceae</taxon>
        <taxon>Dongia</taxon>
    </lineage>
</organism>
<evidence type="ECO:0000313" key="9">
    <source>
        <dbReference type="Proteomes" id="UP001279642"/>
    </source>
</evidence>
<evidence type="ECO:0000256" key="4">
    <source>
        <dbReference type="ARBA" id="ARBA00023004"/>
    </source>
</evidence>
<name>A0ABU5EDI1_9PROT</name>
<evidence type="ECO:0000313" key="8">
    <source>
        <dbReference type="EMBL" id="MDY0884410.1"/>
    </source>
</evidence>
<dbReference type="PANTHER" id="PTHR13847:SF274">
    <property type="entry name" value="RIESKE 2FE-2S IRON-SULFUR PROTEIN YHFW-RELATED"/>
    <property type="match status" value="1"/>
</dbReference>
<keyword evidence="2" id="KW-0479">Metal-binding</keyword>
<dbReference type="PANTHER" id="PTHR13847">
    <property type="entry name" value="SARCOSINE DEHYDROGENASE-RELATED"/>
    <property type="match status" value="1"/>
</dbReference>
<dbReference type="Pfam" id="PF01266">
    <property type="entry name" value="DAO"/>
    <property type="match status" value="1"/>
</dbReference>
<dbReference type="EMBL" id="JAXCLW010000004">
    <property type="protein sequence ID" value="MDY0884410.1"/>
    <property type="molecule type" value="Genomic_DNA"/>
</dbReference>
<comment type="caution">
    <text evidence="8">The sequence shown here is derived from an EMBL/GenBank/DDBJ whole genome shotgun (WGS) entry which is preliminary data.</text>
</comment>
<evidence type="ECO:0000256" key="6">
    <source>
        <dbReference type="ARBA" id="ARBA00023157"/>
    </source>
</evidence>
<dbReference type="InterPro" id="IPR036922">
    <property type="entry name" value="Rieske_2Fe-2S_sf"/>
</dbReference>
<dbReference type="PRINTS" id="PR00162">
    <property type="entry name" value="RIESKE"/>
</dbReference>
<dbReference type="InterPro" id="IPR005805">
    <property type="entry name" value="Rieske_Fe-S_prot_C"/>
</dbReference>
<evidence type="ECO:0000259" key="7">
    <source>
        <dbReference type="PROSITE" id="PS51296"/>
    </source>
</evidence>
<evidence type="ECO:0000256" key="3">
    <source>
        <dbReference type="ARBA" id="ARBA00023002"/>
    </source>
</evidence>
<dbReference type="Gene3D" id="3.30.9.10">
    <property type="entry name" value="D-Amino Acid Oxidase, subunit A, domain 2"/>
    <property type="match status" value="1"/>
</dbReference>
<dbReference type="RefSeq" id="WP_320509474.1">
    <property type="nucleotide sequence ID" value="NZ_JAXCLW010000004.1"/>
</dbReference>
<protein>
    <submittedName>
        <fullName evidence="8">FAD-dependent oxidoreductase</fullName>
    </submittedName>
</protein>
<keyword evidence="9" id="KW-1185">Reference proteome</keyword>
<dbReference type="Gene3D" id="3.50.50.60">
    <property type="entry name" value="FAD/NAD(P)-binding domain"/>
    <property type="match status" value="1"/>
</dbReference>
<dbReference type="InterPro" id="IPR017941">
    <property type="entry name" value="Rieske_2Fe-2S"/>
</dbReference>
<reference evidence="8 9" key="1">
    <citation type="journal article" date="2016" name="Antonie Van Leeuwenhoek">
        <title>Dongia soli sp. nov., isolated from soil from Dokdo, Korea.</title>
        <authorList>
            <person name="Kim D.U."/>
            <person name="Lee H."/>
            <person name="Kim H."/>
            <person name="Kim S.G."/>
            <person name="Ka J.O."/>
        </authorList>
    </citation>
    <scope>NUCLEOTIDE SEQUENCE [LARGE SCALE GENOMIC DNA]</scope>
    <source>
        <strain evidence="8 9">D78</strain>
    </source>
</reference>
<proteinExistence type="predicted"/>